<organism evidence="4 5">
    <name type="scientific">Eutypa lata (strain UCR-EL1)</name>
    <name type="common">Grapevine dieback disease fungus</name>
    <name type="synonym">Eutypa armeniacae</name>
    <dbReference type="NCBI Taxonomy" id="1287681"/>
    <lineage>
        <taxon>Eukaryota</taxon>
        <taxon>Fungi</taxon>
        <taxon>Dikarya</taxon>
        <taxon>Ascomycota</taxon>
        <taxon>Pezizomycotina</taxon>
        <taxon>Sordariomycetes</taxon>
        <taxon>Xylariomycetidae</taxon>
        <taxon>Xylariales</taxon>
        <taxon>Diatrypaceae</taxon>
        <taxon>Eutypa</taxon>
    </lineage>
</organism>
<dbReference type="FunFam" id="3.10.120.10:FF:000018">
    <property type="entry name" value="Heme/steroid binding domain protein, putative"/>
    <property type="match status" value="1"/>
</dbReference>
<dbReference type="SMART" id="SM01117">
    <property type="entry name" value="Cyt-b5"/>
    <property type="match status" value="1"/>
</dbReference>
<dbReference type="GO" id="GO:0012505">
    <property type="term" value="C:endomembrane system"/>
    <property type="evidence" value="ECO:0007669"/>
    <property type="project" value="TreeGrafter"/>
</dbReference>
<dbReference type="SUPFAM" id="SSF55856">
    <property type="entry name" value="Cytochrome b5-like heme/steroid binding domain"/>
    <property type="match status" value="1"/>
</dbReference>
<sequence>MPETRGSVRNRKAKAASKPAEVAVVEEVDTDEAEEIEKTRVEKKRTARERVEDEDDYSPWMDVLRVISFLIVASCGLSYLVSNGESFTWGLRHPPKYLDAAWWKAQWNGPVYLTLEELSEFDGRNESKPLYLAINGTIFDVSSNRRIYGPGGGYQYFAGTDAARSFVTGCFLEDRTADMRGAEEMYLPLDDAETDARWTAAELAELKAKERERALQKVHDGLEHWVKFFANSPKYPQVGYVKRDPDWLEKEPRKQLCESAAKGRKKRKIPEDR</sequence>
<dbReference type="OrthoDB" id="10257697at2759"/>
<proteinExistence type="inferred from homology"/>
<dbReference type="Pfam" id="PF00173">
    <property type="entry name" value="Cyt-b5"/>
    <property type="match status" value="1"/>
</dbReference>
<dbReference type="InterPro" id="IPR050577">
    <property type="entry name" value="MAPR/NEUFC/NENF-like"/>
</dbReference>
<gene>
    <name evidence="4" type="ORF">UCREL1_11158</name>
</gene>
<dbReference type="InterPro" id="IPR036400">
    <property type="entry name" value="Cyt_B5-like_heme/steroid_sf"/>
</dbReference>
<dbReference type="KEGG" id="ela:UCREL1_11158"/>
<dbReference type="PANTHER" id="PTHR10281:SF76">
    <property type="entry name" value="CALCUTTA CUP-RELATED"/>
    <property type="match status" value="1"/>
</dbReference>
<dbReference type="PANTHER" id="PTHR10281">
    <property type="entry name" value="MEMBRANE-ASSOCIATED PROGESTERONE RECEPTOR COMPONENT-RELATED"/>
    <property type="match status" value="1"/>
</dbReference>
<feature type="domain" description="Cytochrome b5 heme-binding" evidence="3">
    <location>
        <begin position="113"/>
        <end position="195"/>
    </location>
</feature>
<dbReference type="Proteomes" id="UP000012174">
    <property type="component" value="Unassembled WGS sequence"/>
</dbReference>
<accession>M7SCI5</accession>
<dbReference type="InterPro" id="IPR001199">
    <property type="entry name" value="Cyt_B5-like_heme/steroid-bd"/>
</dbReference>
<dbReference type="AlphaFoldDB" id="M7SCI5"/>
<evidence type="ECO:0000313" key="5">
    <source>
        <dbReference type="Proteomes" id="UP000012174"/>
    </source>
</evidence>
<keyword evidence="5" id="KW-1185">Reference proteome</keyword>
<evidence type="ECO:0000256" key="2">
    <source>
        <dbReference type="SAM" id="MobiDB-lite"/>
    </source>
</evidence>
<reference evidence="5" key="1">
    <citation type="journal article" date="2013" name="Genome Announc.">
        <title>Draft genome sequence of the grapevine dieback fungus Eutypa lata UCR-EL1.</title>
        <authorList>
            <person name="Blanco-Ulate B."/>
            <person name="Rolshausen P.E."/>
            <person name="Cantu D."/>
        </authorList>
    </citation>
    <scope>NUCLEOTIDE SEQUENCE [LARGE SCALE GENOMIC DNA]</scope>
    <source>
        <strain evidence="5">UCR-EL1</strain>
    </source>
</reference>
<evidence type="ECO:0000313" key="4">
    <source>
        <dbReference type="EMBL" id="EMR61903.1"/>
    </source>
</evidence>
<dbReference type="OMA" id="ESFFWGM"/>
<feature type="region of interest" description="Disordered" evidence="2">
    <location>
        <begin position="252"/>
        <end position="273"/>
    </location>
</feature>
<dbReference type="GO" id="GO:0016020">
    <property type="term" value="C:membrane"/>
    <property type="evidence" value="ECO:0007669"/>
    <property type="project" value="TreeGrafter"/>
</dbReference>
<name>M7SCI5_EUTLA</name>
<evidence type="ECO:0000259" key="3">
    <source>
        <dbReference type="SMART" id="SM01117"/>
    </source>
</evidence>
<dbReference type="HOGENOM" id="CLU_070889_0_0_1"/>
<comment type="similarity">
    <text evidence="1">Belongs to the cytochrome b5 family. MAPR subfamily.</text>
</comment>
<feature type="compositionally biased region" description="Basic residues" evidence="2">
    <location>
        <begin position="262"/>
        <end position="273"/>
    </location>
</feature>
<dbReference type="Gene3D" id="3.10.120.10">
    <property type="entry name" value="Cytochrome b5-like heme/steroid binding domain"/>
    <property type="match status" value="1"/>
</dbReference>
<dbReference type="EMBL" id="KB707521">
    <property type="protein sequence ID" value="EMR61903.1"/>
    <property type="molecule type" value="Genomic_DNA"/>
</dbReference>
<evidence type="ECO:0000256" key="1">
    <source>
        <dbReference type="ARBA" id="ARBA00038357"/>
    </source>
</evidence>
<protein>
    <submittedName>
        <fullName evidence="4">Putative cytochrome b5-like heme steroid binding domain-containing protein</fullName>
    </submittedName>
</protein>
<dbReference type="STRING" id="1287681.M7SCI5"/>
<dbReference type="eggNOG" id="KOG1110">
    <property type="taxonomic scope" value="Eukaryota"/>
</dbReference>